<keyword evidence="3 4" id="KW-0833">Ubl conjugation pathway</keyword>
<dbReference type="InterPro" id="IPR016897">
    <property type="entry name" value="SKP1"/>
</dbReference>
<accession>A0A067KJ15</accession>
<dbReference type="InterPro" id="IPR001232">
    <property type="entry name" value="SKP1-like"/>
</dbReference>
<reference evidence="7 8" key="1">
    <citation type="journal article" date="2014" name="PLoS ONE">
        <title>Global Analysis of Gene Expression Profiles in Physic Nut (Jatropha curcas L.) Seedlings Exposed to Salt Stress.</title>
        <authorList>
            <person name="Zhang L."/>
            <person name="Zhang C."/>
            <person name="Wu P."/>
            <person name="Chen Y."/>
            <person name="Li M."/>
            <person name="Jiang H."/>
            <person name="Wu G."/>
        </authorList>
    </citation>
    <scope>NUCLEOTIDE SEQUENCE [LARGE SCALE GENOMIC DNA]</scope>
    <source>
        <strain evidence="8">cv. GZQX0401</strain>
        <tissue evidence="7">Young leaves</tissue>
    </source>
</reference>
<protein>
    <recommendedName>
        <fullName evidence="4">SKP1-like protein</fullName>
    </recommendedName>
</protein>
<dbReference type="GO" id="GO:0009867">
    <property type="term" value="P:jasmonic acid mediated signaling pathway"/>
    <property type="evidence" value="ECO:0007669"/>
    <property type="project" value="UniProtKB-ARBA"/>
</dbReference>
<evidence type="ECO:0000259" key="6">
    <source>
        <dbReference type="Pfam" id="PF03931"/>
    </source>
</evidence>
<evidence type="ECO:0000256" key="1">
    <source>
        <dbReference type="ARBA" id="ARBA00004906"/>
    </source>
</evidence>
<dbReference type="SUPFAM" id="SSF81382">
    <property type="entry name" value="Skp1 dimerisation domain-like"/>
    <property type="match status" value="1"/>
</dbReference>
<dbReference type="AlphaFoldDB" id="A0A067KJ15"/>
<dbReference type="EMBL" id="KK914589">
    <property type="protein sequence ID" value="KDP32225.1"/>
    <property type="molecule type" value="Genomic_DNA"/>
</dbReference>
<organism evidence="7 8">
    <name type="scientific">Jatropha curcas</name>
    <name type="common">Barbados nut</name>
    <dbReference type="NCBI Taxonomy" id="180498"/>
    <lineage>
        <taxon>Eukaryota</taxon>
        <taxon>Viridiplantae</taxon>
        <taxon>Streptophyta</taxon>
        <taxon>Embryophyta</taxon>
        <taxon>Tracheophyta</taxon>
        <taxon>Spermatophyta</taxon>
        <taxon>Magnoliopsida</taxon>
        <taxon>eudicotyledons</taxon>
        <taxon>Gunneridae</taxon>
        <taxon>Pentapetalae</taxon>
        <taxon>rosids</taxon>
        <taxon>fabids</taxon>
        <taxon>Malpighiales</taxon>
        <taxon>Euphorbiaceae</taxon>
        <taxon>Crotonoideae</taxon>
        <taxon>Jatropheae</taxon>
        <taxon>Jatropha</taxon>
    </lineage>
</organism>
<evidence type="ECO:0000256" key="2">
    <source>
        <dbReference type="ARBA" id="ARBA00009993"/>
    </source>
</evidence>
<gene>
    <name evidence="7" type="ORF">JCGZ_13832</name>
</gene>
<dbReference type="GO" id="GO:0006511">
    <property type="term" value="P:ubiquitin-dependent protein catabolic process"/>
    <property type="evidence" value="ECO:0007669"/>
    <property type="project" value="InterPro"/>
</dbReference>
<dbReference type="KEGG" id="jcu:105639511"/>
<name>A0A067KJ15_JATCU</name>
<evidence type="ECO:0000259" key="5">
    <source>
        <dbReference type="Pfam" id="PF01466"/>
    </source>
</evidence>
<sequence>MASINNPHNPEPAADAATKKITLKAADNHCFEVEESVAMEFTTVKNFFDDNSETLTGTVIPLPNVYAVHLSKIITYCRQHLKFRAESVPEKERKAYDANFVKELSNEQLREMILASNYLNFRSLLDMLNQATADLIKNKSVEFVREFFGIENDFTEEEEQRLRQENAWAFEGLDQD</sequence>
<keyword evidence="8" id="KW-1185">Reference proteome</keyword>
<dbReference type="InterPro" id="IPR036296">
    <property type="entry name" value="SKP1-like_dim_sf"/>
</dbReference>
<feature type="domain" description="SKP1 component POZ" evidence="6">
    <location>
        <begin position="19"/>
        <end position="81"/>
    </location>
</feature>
<dbReference type="Gene3D" id="3.30.710.10">
    <property type="entry name" value="Potassium Channel Kv1.1, Chain A"/>
    <property type="match status" value="1"/>
</dbReference>
<dbReference type="InterPro" id="IPR016072">
    <property type="entry name" value="Skp1_comp_dimer"/>
</dbReference>
<dbReference type="Pfam" id="PF03931">
    <property type="entry name" value="Skp1_POZ"/>
    <property type="match status" value="1"/>
</dbReference>
<dbReference type="SMART" id="SM00512">
    <property type="entry name" value="Skp1"/>
    <property type="match status" value="1"/>
</dbReference>
<feature type="domain" description="SKP1 component dimerisation" evidence="5">
    <location>
        <begin position="123"/>
        <end position="169"/>
    </location>
</feature>
<evidence type="ECO:0000256" key="4">
    <source>
        <dbReference type="PIRNR" id="PIRNR028729"/>
    </source>
</evidence>
<comment type="function">
    <text evidence="4">Involved in ubiquitination and subsequent proteasomal degradation of target proteins. Together with CUL1, RBX1 and a F-box protein, it forms a SCF E3 ubiquitin ligase complex. The functional specificity of this complex depends on the type of F-box protein. In the SCF complex, it serves as an adapter that links the F-box protein to CUL1.</text>
</comment>
<dbReference type="GO" id="GO:0016567">
    <property type="term" value="P:protein ubiquitination"/>
    <property type="evidence" value="ECO:0007669"/>
    <property type="project" value="UniProtKB-UniRule"/>
</dbReference>
<proteinExistence type="inferred from homology"/>
<dbReference type="UniPathway" id="UPA00143"/>
<dbReference type="STRING" id="180498.A0A067KJ15"/>
<comment type="subunit">
    <text evidence="4">Part of a SCF (SKP1-cullin-F-box) protein ligase complex.</text>
</comment>
<evidence type="ECO:0000313" key="8">
    <source>
        <dbReference type="Proteomes" id="UP000027138"/>
    </source>
</evidence>
<dbReference type="InterPro" id="IPR016073">
    <property type="entry name" value="Skp1_comp_POZ"/>
</dbReference>
<dbReference type="PANTHER" id="PTHR11165">
    <property type="entry name" value="SKP1"/>
    <property type="match status" value="1"/>
</dbReference>
<dbReference type="Proteomes" id="UP000027138">
    <property type="component" value="Unassembled WGS sequence"/>
</dbReference>
<dbReference type="OrthoDB" id="2342932at2759"/>
<dbReference type="PIRSF" id="PIRSF028729">
    <property type="entry name" value="E3_ubiquit_lig_SCF_Skp"/>
    <property type="match status" value="1"/>
</dbReference>
<dbReference type="Pfam" id="PF01466">
    <property type="entry name" value="Skp1"/>
    <property type="match status" value="1"/>
</dbReference>
<dbReference type="SUPFAM" id="SSF54695">
    <property type="entry name" value="POZ domain"/>
    <property type="match status" value="1"/>
</dbReference>
<dbReference type="InterPro" id="IPR011333">
    <property type="entry name" value="SKP1/BTB/POZ_sf"/>
</dbReference>
<comment type="pathway">
    <text evidence="1 4">Protein modification; protein ubiquitination.</text>
</comment>
<evidence type="ECO:0000256" key="3">
    <source>
        <dbReference type="ARBA" id="ARBA00022786"/>
    </source>
</evidence>
<comment type="similarity">
    <text evidence="2 4">Belongs to the SKP1 family.</text>
</comment>
<evidence type="ECO:0000313" key="7">
    <source>
        <dbReference type="EMBL" id="KDP32225.1"/>
    </source>
</evidence>